<comment type="similarity">
    <text evidence="2">Belongs to the EamA transporter family.</text>
</comment>
<dbReference type="OrthoDB" id="3577499at2"/>
<feature type="transmembrane region" description="Helical" evidence="6">
    <location>
        <begin position="225"/>
        <end position="244"/>
    </location>
</feature>
<dbReference type="GO" id="GO:0016020">
    <property type="term" value="C:membrane"/>
    <property type="evidence" value="ECO:0007669"/>
    <property type="project" value="UniProtKB-SubCell"/>
</dbReference>
<dbReference type="PANTHER" id="PTHR32322">
    <property type="entry name" value="INNER MEMBRANE TRANSPORTER"/>
    <property type="match status" value="1"/>
</dbReference>
<evidence type="ECO:0000313" key="9">
    <source>
        <dbReference type="EMBL" id="MBB5641407.1"/>
    </source>
</evidence>
<feature type="transmembrane region" description="Helical" evidence="6">
    <location>
        <begin position="136"/>
        <end position="157"/>
    </location>
</feature>
<reference evidence="9 10" key="1">
    <citation type="submission" date="2020-08" db="EMBL/GenBank/DDBJ databases">
        <title>Sequencing the genomes of 1000 actinobacteria strains.</title>
        <authorList>
            <person name="Klenk H.-P."/>
        </authorList>
    </citation>
    <scope>NUCLEOTIDE SEQUENCE [LARGE SCALE GENOMIC DNA]</scope>
    <source>
        <strain evidence="9 10">DSM 21065</strain>
    </source>
</reference>
<protein>
    <submittedName>
        <fullName evidence="9">DME family drug/metabolite transporter</fullName>
    </submittedName>
</protein>
<feature type="transmembrane region" description="Helical" evidence="6">
    <location>
        <begin position="194"/>
        <end position="213"/>
    </location>
</feature>
<feature type="transmembrane region" description="Helical" evidence="6">
    <location>
        <begin position="281"/>
        <end position="300"/>
    </location>
</feature>
<sequence>MQRTRGVALSTWLVVAAAVCFGTTGTAQALGAADASAVSLGAARIVLGGAILAMLAIWRPRSKLSSHARVVRWPRRGSVALVCAGALGVAAYQPAFFLGTGENGVAVGTLVALGSAPALTGLLEWLVLRRRPTGRWAVATAVAAAGVLVLSGVLSGLDGSLTALGLAGSIAAGASYAVYTLSSKALLDRGWDPASTMGATFGIAALGLLPVLVVSDVTWLTEPAGLATALWLAVITTAVAYTFFAQGLQSLPAARVATITLLEPVTATILGIVVLHENFSVATVIGVSLLLAGLAILTAGRRKLRAVA</sequence>
<comment type="caution">
    <text evidence="9">The sequence shown here is derived from an EMBL/GenBank/DDBJ whole genome shotgun (WGS) entry which is preliminary data.</text>
</comment>
<feature type="signal peptide" evidence="7">
    <location>
        <begin position="1"/>
        <end position="29"/>
    </location>
</feature>
<feature type="transmembrane region" description="Helical" evidence="6">
    <location>
        <begin position="79"/>
        <end position="99"/>
    </location>
</feature>
<proteinExistence type="inferred from homology"/>
<feature type="domain" description="EamA" evidence="8">
    <location>
        <begin position="165"/>
        <end position="298"/>
    </location>
</feature>
<keyword evidence="4 6" id="KW-1133">Transmembrane helix</keyword>
<dbReference type="SUPFAM" id="SSF103481">
    <property type="entry name" value="Multidrug resistance efflux transporter EmrE"/>
    <property type="match status" value="2"/>
</dbReference>
<accession>A0A7W9E3A8</accession>
<dbReference type="Pfam" id="PF00892">
    <property type="entry name" value="EamA"/>
    <property type="match status" value="2"/>
</dbReference>
<evidence type="ECO:0000256" key="2">
    <source>
        <dbReference type="ARBA" id="ARBA00007362"/>
    </source>
</evidence>
<evidence type="ECO:0000313" key="10">
    <source>
        <dbReference type="Proteomes" id="UP000561726"/>
    </source>
</evidence>
<gene>
    <name evidence="9" type="ORF">BJ997_001955</name>
</gene>
<dbReference type="InterPro" id="IPR000620">
    <property type="entry name" value="EamA_dom"/>
</dbReference>
<feature type="transmembrane region" description="Helical" evidence="6">
    <location>
        <begin position="163"/>
        <end position="182"/>
    </location>
</feature>
<keyword evidence="3 6" id="KW-0812">Transmembrane</keyword>
<dbReference type="EMBL" id="JACHBQ010000001">
    <property type="protein sequence ID" value="MBB5641407.1"/>
    <property type="molecule type" value="Genomic_DNA"/>
</dbReference>
<dbReference type="AlphaFoldDB" id="A0A7W9E3A8"/>
<evidence type="ECO:0000256" key="7">
    <source>
        <dbReference type="SAM" id="SignalP"/>
    </source>
</evidence>
<evidence type="ECO:0000256" key="4">
    <source>
        <dbReference type="ARBA" id="ARBA00022989"/>
    </source>
</evidence>
<feature type="domain" description="EamA" evidence="8">
    <location>
        <begin position="12"/>
        <end position="151"/>
    </location>
</feature>
<dbReference type="Proteomes" id="UP000561726">
    <property type="component" value="Unassembled WGS sequence"/>
</dbReference>
<comment type="subcellular location">
    <subcellularLocation>
        <location evidence="1">Membrane</location>
        <topology evidence="1">Multi-pass membrane protein</topology>
    </subcellularLocation>
</comment>
<keyword evidence="7" id="KW-0732">Signal</keyword>
<evidence type="ECO:0000259" key="8">
    <source>
        <dbReference type="Pfam" id="PF00892"/>
    </source>
</evidence>
<evidence type="ECO:0000256" key="5">
    <source>
        <dbReference type="ARBA" id="ARBA00023136"/>
    </source>
</evidence>
<dbReference type="InterPro" id="IPR037185">
    <property type="entry name" value="EmrE-like"/>
</dbReference>
<dbReference type="Gene3D" id="1.10.3730.20">
    <property type="match status" value="1"/>
</dbReference>
<evidence type="ECO:0000256" key="3">
    <source>
        <dbReference type="ARBA" id="ARBA00022692"/>
    </source>
</evidence>
<name>A0A7W9E3A8_9MICO</name>
<feature type="transmembrane region" description="Helical" evidence="6">
    <location>
        <begin position="256"/>
        <end position="275"/>
    </location>
</feature>
<feature type="transmembrane region" description="Helical" evidence="6">
    <location>
        <begin position="39"/>
        <end position="58"/>
    </location>
</feature>
<feature type="transmembrane region" description="Helical" evidence="6">
    <location>
        <begin position="105"/>
        <end position="127"/>
    </location>
</feature>
<dbReference type="InterPro" id="IPR050638">
    <property type="entry name" value="AA-Vitamin_Transporters"/>
</dbReference>
<dbReference type="PANTHER" id="PTHR32322:SF2">
    <property type="entry name" value="EAMA DOMAIN-CONTAINING PROTEIN"/>
    <property type="match status" value="1"/>
</dbReference>
<keyword evidence="5 6" id="KW-0472">Membrane</keyword>
<dbReference type="RefSeq" id="WP_052542765.1">
    <property type="nucleotide sequence ID" value="NZ_JACHBQ010000001.1"/>
</dbReference>
<organism evidence="9 10">
    <name type="scientific">Cryobacterium roopkundense</name>
    <dbReference type="NCBI Taxonomy" id="1001240"/>
    <lineage>
        <taxon>Bacteria</taxon>
        <taxon>Bacillati</taxon>
        <taxon>Actinomycetota</taxon>
        <taxon>Actinomycetes</taxon>
        <taxon>Micrococcales</taxon>
        <taxon>Microbacteriaceae</taxon>
        <taxon>Cryobacterium</taxon>
    </lineage>
</organism>
<evidence type="ECO:0000256" key="1">
    <source>
        <dbReference type="ARBA" id="ARBA00004141"/>
    </source>
</evidence>
<evidence type="ECO:0000256" key="6">
    <source>
        <dbReference type="SAM" id="Phobius"/>
    </source>
</evidence>
<feature type="chain" id="PRO_5031144442" evidence="7">
    <location>
        <begin position="30"/>
        <end position="308"/>
    </location>
</feature>